<reference evidence="2 3" key="1">
    <citation type="journal article" date="2015" name="Nature">
        <title>rRNA introns, odd ribosomes, and small enigmatic genomes across a large radiation of phyla.</title>
        <authorList>
            <person name="Brown C.T."/>
            <person name="Hug L.A."/>
            <person name="Thomas B.C."/>
            <person name="Sharon I."/>
            <person name="Castelle C.J."/>
            <person name="Singh A."/>
            <person name="Wilkins M.J."/>
            <person name="Williams K.H."/>
            <person name="Banfield J.F."/>
        </authorList>
    </citation>
    <scope>NUCLEOTIDE SEQUENCE [LARGE SCALE GENOMIC DNA]</scope>
</reference>
<feature type="transmembrane region" description="Helical" evidence="1">
    <location>
        <begin position="20"/>
        <end position="41"/>
    </location>
</feature>
<dbReference type="AlphaFoldDB" id="A0A0G1XZ30"/>
<feature type="non-terminal residue" evidence="2">
    <location>
        <position position="127"/>
    </location>
</feature>
<evidence type="ECO:0000313" key="2">
    <source>
        <dbReference type="EMBL" id="KKW36443.1"/>
    </source>
</evidence>
<dbReference type="EMBL" id="LCRM01000027">
    <property type="protein sequence ID" value="KKW36443.1"/>
    <property type="molecule type" value="Genomic_DNA"/>
</dbReference>
<keyword evidence="1" id="KW-1133">Transmembrane helix</keyword>
<dbReference type="Proteomes" id="UP000034290">
    <property type="component" value="Unassembled WGS sequence"/>
</dbReference>
<gene>
    <name evidence="2" type="ORF">UY81_C0027G0009</name>
</gene>
<name>A0A0G1XZ30_9BACT</name>
<keyword evidence="1" id="KW-0472">Membrane</keyword>
<feature type="transmembrane region" description="Helical" evidence="1">
    <location>
        <begin position="82"/>
        <end position="103"/>
    </location>
</feature>
<evidence type="ECO:0000256" key="1">
    <source>
        <dbReference type="SAM" id="Phobius"/>
    </source>
</evidence>
<evidence type="ECO:0000313" key="3">
    <source>
        <dbReference type="Proteomes" id="UP000034290"/>
    </source>
</evidence>
<organism evidence="2 3">
    <name type="scientific">Candidatus Giovannonibacteria bacterium GW2011_GWA2_53_7</name>
    <dbReference type="NCBI Taxonomy" id="1618650"/>
    <lineage>
        <taxon>Bacteria</taxon>
        <taxon>Candidatus Giovannoniibacteriota</taxon>
    </lineage>
</organism>
<keyword evidence="1" id="KW-0812">Transmembrane</keyword>
<proteinExistence type="predicted"/>
<protein>
    <submittedName>
        <fullName evidence="2">CmpX protein</fullName>
    </submittedName>
</protein>
<sequence length="127" mass="13601">MFNTLREPFMASLQTVVSGVELMIPAIIGALVFIILGWIFGAAAGRVVAHLIGVLKLDDLLAKAGVTEVIAKAGYRLNTGAFIGWLVKAFIVVIFLMAAFDVLGLKEVNVFLHTVLAYIPQVVVAAF</sequence>
<accession>A0A0G1XZ30</accession>
<comment type="caution">
    <text evidence="2">The sequence shown here is derived from an EMBL/GenBank/DDBJ whole genome shotgun (WGS) entry which is preliminary data.</text>
</comment>